<dbReference type="PANTHER" id="PTHR31299">
    <property type="entry name" value="ESTERASE, PUTATIVE (AFU_ORTHOLOGUE AFUA_1G05850)-RELATED"/>
    <property type="match status" value="1"/>
</dbReference>
<dbReference type="Proteomes" id="UP000320095">
    <property type="component" value="Unassembled WGS sequence"/>
</dbReference>
<dbReference type="InterPro" id="IPR052036">
    <property type="entry name" value="Hydrolase/PRTase-associated"/>
</dbReference>
<dbReference type="EMBL" id="RCZG01000007">
    <property type="protein sequence ID" value="TPG32733.1"/>
    <property type="molecule type" value="Genomic_DNA"/>
</dbReference>
<reference evidence="2 3" key="1">
    <citation type="journal article" date="2019" name="Environ. Microbiol.">
        <title>Species interactions and distinct microbial communities in high Arctic permafrost affected cryosols are associated with the CH4 and CO2 gas fluxes.</title>
        <authorList>
            <person name="Altshuler I."/>
            <person name="Hamel J."/>
            <person name="Turney S."/>
            <person name="Magnuson E."/>
            <person name="Levesque R."/>
            <person name="Greer C."/>
            <person name="Whyte L.G."/>
        </authorList>
    </citation>
    <scope>NUCLEOTIDE SEQUENCE [LARGE SCALE GENOMIC DNA]</scope>
    <source>
        <strain evidence="2 3">S5.20</strain>
    </source>
</reference>
<evidence type="ECO:0000256" key="1">
    <source>
        <dbReference type="SAM" id="MobiDB-lite"/>
    </source>
</evidence>
<proteinExistence type="predicted"/>
<dbReference type="Pfam" id="PF05139">
    <property type="entry name" value="Erythro_esteras"/>
    <property type="match status" value="1"/>
</dbReference>
<dbReference type="SUPFAM" id="SSF159501">
    <property type="entry name" value="EreA/ChaN-like"/>
    <property type="match status" value="1"/>
</dbReference>
<gene>
    <name evidence="2" type="ORF">EAH80_18180</name>
</gene>
<dbReference type="AlphaFoldDB" id="A0A502E508"/>
<accession>A0A502E508</accession>
<name>A0A502E508_9MYCO</name>
<dbReference type="InterPro" id="IPR007815">
    <property type="entry name" value="Emycin_Estase"/>
</dbReference>
<dbReference type="PANTHER" id="PTHR31299:SF0">
    <property type="entry name" value="ESTERASE, PUTATIVE (AFU_ORTHOLOGUE AFUA_1G05850)-RELATED"/>
    <property type="match status" value="1"/>
</dbReference>
<dbReference type="GO" id="GO:0046677">
    <property type="term" value="P:response to antibiotic"/>
    <property type="evidence" value="ECO:0007669"/>
    <property type="project" value="InterPro"/>
</dbReference>
<evidence type="ECO:0000313" key="2">
    <source>
        <dbReference type="EMBL" id="TPG32733.1"/>
    </source>
</evidence>
<sequence length="104" mass="12092">MRVAPHALRPKVTSWQYQRPFRFCGLSIRLRWSTDAAVQRWRLHRAIGVIYRPETERHSHYVHVRPAEEYDAMVHLDVTTALKPLEPNSIQSGGETPETYPTGL</sequence>
<dbReference type="OrthoDB" id="9810066at2"/>
<organism evidence="2 3">
    <name type="scientific">Mycolicibacterium hodleri</name>
    <dbReference type="NCBI Taxonomy" id="49897"/>
    <lineage>
        <taxon>Bacteria</taxon>
        <taxon>Bacillati</taxon>
        <taxon>Actinomycetota</taxon>
        <taxon>Actinomycetes</taxon>
        <taxon>Mycobacteriales</taxon>
        <taxon>Mycobacteriaceae</taxon>
        <taxon>Mycolicibacterium</taxon>
    </lineage>
</organism>
<dbReference type="Gene3D" id="3.40.1660.10">
    <property type="entry name" value="EreA-like (biosynthetic domain)"/>
    <property type="match status" value="1"/>
</dbReference>
<keyword evidence="3" id="KW-1185">Reference proteome</keyword>
<feature type="region of interest" description="Disordered" evidence="1">
    <location>
        <begin position="85"/>
        <end position="104"/>
    </location>
</feature>
<protein>
    <submittedName>
        <fullName evidence="2">Uncharacterized protein</fullName>
    </submittedName>
</protein>
<comment type="caution">
    <text evidence="2">The sequence shown here is derived from an EMBL/GenBank/DDBJ whole genome shotgun (WGS) entry which is preliminary data.</text>
</comment>
<evidence type="ECO:0000313" key="3">
    <source>
        <dbReference type="Proteomes" id="UP000320095"/>
    </source>
</evidence>